<feature type="domain" description="PPIase FKBP-type" evidence="7">
    <location>
        <begin position="80"/>
        <end position="168"/>
    </location>
</feature>
<evidence type="ECO:0000256" key="5">
    <source>
        <dbReference type="PROSITE-ProRule" id="PRU00277"/>
    </source>
</evidence>
<keyword evidence="3 5" id="KW-0697">Rotamase</keyword>
<proteinExistence type="inferred from homology"/>
<sequence length="168" mass="17263">MSKQLANTWLITGTIALATVALLALSFVGGGPSAPAIAPAPQAPPALAQLPNPSAQLVTTASGLQYFDEVVGTGAQPQPGQTVIVHYTGYLDNGTVFDSSISRGQPFEFVLGAGQVIRGWDEGLATMRVGGKRRLIIPPELAYGAAGAGGVIPPNARLTFDVELLGVR</sequence>
<evidence type="ECO:0000256" key="3">
    <source>
        <dbReference type="ARBA" id="ARBA00023110"/>
    </source>
</evidence>
<dbReference type="SUPFAM" id="SSF54534">
    <property type="entry name" value="FKBP-like"/>
    <property type="match status" value="1"/>
</dbReference>
<evidence type="ECO:0000259" key="7">
    <source>
        <dbReference type="PROSITE" id="PS50059"/>
    </source>
</evidence>
<evidence type="ECO:0000256" key="1">
    <source>
        <dbReference type="ARBA" id="ARBA00000971"/>
    </source>
</evidence>
<reference evidence="8 9" key="1">
    <citation type="submission" date="2017-11" db="EMBL/GenBank/DDBJ databases">
        <title>Evolution of Phototrophy in the Chloroflexi Phylum Driven by Horizontal Gene Transfer.</title>
        <authorList>
            <person name="Ward L.M."/>
            <person name="Hemp J."/>
            <person name="Shih P.M."/>
            <person name="Mcglynn S.E."/>
            <person name="Fischer W."/>
        </authorList>
    </citation>
    <scope>NUCLEOTIDE SEQUENCE [LARGE SCALE GENOMIC DNA]</scope>
    <source>
        <strain evidence="8">JP3_7</strain>
    </source>
</reference>
<comment type="similarity">
    <text evidence="2 6">Belongs to the FKBP-type PPIase family.</text>
</comment>
<gene>
    <name evidence="8" type="ORF">CUN48_09115</name>
</gene>
<dbReference type="GO" id="GO:0003755">
    <property type="term" value="F:peptidyl-prolyl cis-trans isomerase activity"/>
    <property type="evidence" value="ECO:0007669"/>
    <property type="project" value="UniProtKB-UniRule"/>
</dbReference>
<evidence type="ECO:0000256" key="4">
    <source>
        <dbReference type="ARBA" id="ARBA00023235"/>
    </source>
</evidence>
<evidence type="ECO:0000256" key="6">
    <source>
        <dbReference type="RuleBase" id="RU003915"/>
    </source>
</evidence>
<dbReference type="EMBL" id="PGTN01000053">
    <property type="protein sequence ID" value="PJF47353.1"/>
    <property type="molecule type" value="Genomic_DNA"/>
</dbReference>
<comment type="catalytic activity">
    <reaction evidence="1 5 6">
        <text>[protein]-peptidylproline (omega=180) = [protein]-peptidylproline (omega=0)</text>
        <dbReference type="Rhea" id="RHEA:16237"/>
        <dbReference type="Rhea" id="RHEA-COMP:10747"/>
        <dbReference type="Rhea" id="RHEA-COMP:10748"/>
        <dbReference type="ChEBI" id="CHEBI:83833"/>
        <dbReference type="ChEBI" id="CHEBI:83834"/>
        <dbReference type="EC" id="5.2.1.8"/>
    </reaction>
</comment>
<dbReference type="InterPro" id="IPR046357">
    <property type="entry name" value="PPIase_dom_sf"/>
</dbReference>
<dbReference type="InterPro" id="IPR001179">
    <property type="entry name" value="PPIase_FKBP_dom"/>
</dbReference>
<comment type="caution">
    <text evidence="8">The sequence shown here is derived from an EMBL/GenBank/DDBJ whole genome shotgun (WGS) entry which is preliminary data.</text>
</comment>
<dbReference type="AlphaFoldDB" id="A0A2M8QC21"/>
<dbReference type="Gene3D" id="3.10.50.40">
    <property type="match status" value="1"/>
</dbReference>
<dbReference type="Pfam" id="PF00254">
    <property type="entry name" value="FKBP_C"/>
    <property type="match status" value="1"/>
</dbReference>
<organism evidence="8 9">
    <name type="scientific">Candidatus Thermofonsia Clade 3 bacterium</name>
    <dbReference type="NCBI Taxonomy" id="2364212"/>
    <lineage>
        <taxon>Bacteria</taxon>
        <taxon>Bacillati</taxon>
        <taxon>Chloroflexota</taxon>
        <taxon>Candidatus Thermofontia</taxon>
        <taxon>Candidatus Thermofonsia Clade 3</taxon>
    </lineage>
</organism>
<keyword evidence="4 5" id="KW-0413">Isomerase</keyword>
<dbReference type="Proteomes" id="UP000230790">
    <property type="component" value="Unassembled WGS sequence"/>
</dbReference>
<dbReference type="FunFam" id="3.10.50.40:FF:000047">
    <property type="entry name" value="Peptidylprolyl isomerase"/>
    <property type="match status" value="1"/>
</dbReference>
<protein>
    <recommendedName>
        <fullName evidence="6">Peptidyl-prolyl cis-trans isomerase</fullName>
        <ecNumber evidence="6">5.2.1.8</ecNumber>
    </recommendedName>
</protein>
<dbReference type="PROSITE" id="PS50059">
    <property type="entry name" value="FKBP_PPIASE"/>
    <property type="match status" value="1"/>
</dbReference>
<name>A0A2M8QC21_9CHLR</name>
<dbReference type="PANTHER" id="PTHR43811">
    <property type="entry name" value="FKBP-TYPE PEPTIDYL-PROLYL CIS-TRANS ISOMERASE FKPA"/>
    <property type="match status" value="1"/>
</dbReference>
<evidence type="ECO:0000256" key="2">
    <source>
        <dbReference type="ARBA" id="ARBA00006577"/>
    </source>
</evidence>
<evidence type="ECO:0000313" key="8">
    <source>
        <dbReference type="EMBL" id="PJF47353.1"/>
    </source>
</evidence>
<accession>A0A2M8QC21</accession>
<dbReference type="PANTHER" id="PTHR43811:SF19">
    <property type="entry name" value="39 KDA FK506-BINDING NUCLEAR PROTEIN"/>
    <property type="match status" value="1"/>
</dbReference>
<dbReference type="EC" id="5.2.1.8" evidence="6"/>
<evidence type="ECO:0000313" key="9">
    <source>
        <dbReference type="Proteomes" id="UP000230790"/>
    </source>
</evidence>